<dbReference type="AlphaFoldDB" id="A0AAV4NVX4"/>
<sequence>MLLLYLRLAVSRLARSRSPERPGCRRRASVGRRSPRMSRGARFPTASPCHCCDQLYDPPPRAPSFKAAARFSISYFRLYIKRLWLLRAWWRENSFLGRTGWRNE</sequence>
<evidence type="ECO:0000256" key="2">
    <source>
        <dbReference type="SAM" id="SignalP"/>
    </source>
</evidence>
<keyword evidence="2" id="KW-0732">Signal</keyword>
<evidence type="ECO:0000256" key="1">
    <source>
        <dbReference type="SAM" id="MobiDB-lite"/>
    </source>
</evidence>
<keyword evidence="4" id="KW-1185">Reference proteome</keyword>
<feature type="signal peptide" evidence="2">
    <location>
        <begin position="1"/>
        <end position="16"/>
    </location>
</feature>
<name>A0AAV4NVX4_9ARAC</name>
<proteinExistence type="predicted"/>
<protein>
    <recommendedName>
        <fullName evidence="5">Secreted protein</fullName>
    </recommendedName>
</protein>
<evidence type="ECO:0000313" key="4">
    <source>
        <dbReference type="Proteomes" id="UP001054837"/>
    </source>
</evidence>
<feature type="region of interest" description="Disordered" evidence="1">
    <location>
        <begin position="18"/>
        <end position="47"/>
    </location>
</feature>
<dbReference type="EMBL" id="BPLQ01002032">
    <property type="protein sequence ID" value="GIX87918.1"/>
    <property type="molecule type" value="Genomic_DNA"/>
</dbReference>
<gene>
    <name evidence="3" type="ORF">CDAR_437501</name>
</gene>
<organism evidence="3 4">
    <name type="scientific">Caerostris darwini</name>
    <dbReference type="NCBI Taxonomy" id="1538125"/>
    <lineage>
        <taxon>Eukaryota</taxon>
        <taxon>Metazoa</taxon>
        <taxon>Ecdysozoa</taxon>
        <taxon>Arthropoda</taxon>
        <taxon>Chelicerata</taxon>
        <taxon>Arachnida</taxon>
        <taxon>Araneae</taxon>
        <taxon>Araneomorphae</taxon>
        <taxon>Entelegynae</taxon>
        <taxon>Araneoidea</taxon>
        <taxon>Araneidae</taxon>
        <taxon>Caerostris</taxon>
    </lineage>
</organism>
<evidence type="ECO:0008006" key="5">
    <source>
        <dbReference type="Google" id="ProtNLM"/>
    </source>
</evidence>
<accession>A0AAV4NVX4</accession>
<feature type="chain" id="PRO_5043416604" description="Secreted protein" evidence="2">
    <location>
        <begin position="17"/>
        <end position="104"/>
    </location>
</feature>
<dbReference type="Proteomes" id="UP001054837">
    <property type="component" value="Unassembled WGS sequence"/>
</dbReference>
<feature type="compositionally biased region" description="Basic residues" evidence="1">
    <location>
        <begin position="24"/>
        <end position="36"/>
    </location>
</feature>
<comment type="caution">
    <text evidence="3">The sequence shown here is derived from an EMBL/GenBank/DDBJ whole genome shotgun (WGS) entry which is preliminary data.</text>
</comment>
<reference evidence="3 4" key="1">
    <citation type="submission" date="2021-06" db="EMBL/GenBank/DDBJ databases">
        <title>Caerostris darwini draft genome.</title>
        <authorList>
            <person name="Kono N."/>
            <person name="Arakawa K."/>
        </authorList>
    </citation>
    <scope>NUCLEOTIDE SEQUENCE [LARGE SCALE GENOMIC DNA]</scope>
</reference>
<evidence type="ECO:0000313" key="3">
    <source>
        <dbReference type="EMBL" id="GIX87918.1"/>
    </source>
</evidence>